<dbReference type="PANTHER" id="PTHR30547:SF5">
    <property type="entry name" value="NUCLEASE YHCG-RELATED"/>
    <property type="match status" value="1"/>
</dbReference>
<keyword evidence="3" id="KW-0378">Hydrolase</keyword>
<feature type="domain" description="YhcG N-terminal" evidence="2">
    <location>
        <begin position="157"/>
        <end position="206"/>
    </location>
</feature>
<sequence>MKKRQASVSARQTGYKHLVGAIADLSSQMAKRVASVANQGLVLRNWIVGAYIVEFEQGGADRAKYGERLLERLADDLVKKGIKGLDLRRLRDCRTFSAMYPQIRQSVTAEFMDVSLLRGREPSHSGELEVLSVEIRRSVTAESEPSQHSPTPLDSVLILDISWTKLQELIRISDPWKRAFYENECLKEKWSVRELQRQIESLLYERTGLSTNKKAVIERARKQAKTGQPESIEELMRDPYILEFTGLAERPQYSENDLETALLDHLQRFLLEMGKGFCFEARQFRMTEGRKHHRVDLVFYHRVLRCHVLLDLKTRAFKPEDAGQMNFYLNWFKARMMQGHDQPPVGILLCTDKDGTEVEFATAGMDQKLFVSRYLTALPTAAQLKELVETDRAHLKNSSSKS</sequence>
<keyword evidence="4" id="KW-1185">Reference proteome</keyword>
<dbReference type="AlphaFoldDB" id="A0A7W7YM01"/>
<evidence type="ECO:0000313" key="3">
    <source>
        <dbReference type="EMBL" id="MBB5038681.1"/>
    </source>
</evidence>
<evidence type="ECO:0000259" key="2">
    <source>
        <dbReference type="Pfam" id="PF17761"/>
    </source>
</evidence>
<protein>
    <submittedName>
        <fullName evidence="3">Putative nuclease of restriction endonuclease-like (RecB) superfamily</fullName>
    </submittedName>
</protein>
<feature type="domain" description="YhcG N-terminal" evidence="2">
    <location>
        <begin position="27"/>
        <end position="107"/>
    </location>
</feature>
<keyword evidence="3" id="KW-0540">Nuclease</keyword>
<evidence type="ECO:0000259" key="1">
    <source>
        <dbReference type="Pfam" id="PF06250"/>
    </source>
</evidence>
<organism evidence="3 4">
    <name type="scientific">Prosthecobacter dejongeii</name>
    <dbReference type="NCBI Taxonomy" id="48465"/>
    <lineage>
        <taxon>Bacteria</taxon>
        <taxon>Pseudomonadati</taxon>
        <taxon>Verrucomicrobiota</taxon>
        <taxon>Verrucomicrobiia</taxon>
        <taxon>Verrucomicrobiales</taxon>
        <taxon>Verrucomicrobiaceae</taxon>
        <taxon>Prosthecobacter</taxon>
    </lineage>
</organism>
<dbReference type="InterPro" id="IPR053148">
    <property type="entry name" value="PD-DEXK-like_domain"/>
</dbReference>
<dbReference type="InterPro" id="IPR009362">
    <property type="entry name" value="YhcG_C"/>
</dbReference>
<gene>
    <name evidence="3" type="ORF">HNQ64_002944</name>
</gene>
<accession>A0A7W7YM01</accession>
<keyword evidence="3" id="KW-0255">Endonuclease</keyword>
<dbReference type="InterPro" id="IPR011856">
    <property type="entry name" value="tRNA_endonuc-like_dom_sf"/>
</dbReference>
<dbReference type="PANTHER" id="PTHR30547">
    <property type="entry name" value="UNCHARACTERIZED PROTEIN YHCG-RELATED"/>
    <property type="match status" value="1"/>
</dbReference>
<dbReference type="GO" id="GO:0003676">
    <property type="term" value="F:nucleic acid binding"/>
    <property type="evidence" value="ECO:0007669"/>
    <property type="project" value="InterPro"/>
</dbReference>
<comment type="caution">
    <text evidence="3">The sequence shown here is derived from an EMBL/GenBank/DDBJ whole genome shotgun (WGS) entry which is preliminary data.</text>
</comment>
<evidence type="ECO:0000313" key="4">
    <source>
        <dbReference type="Proteomes" id="UP000534294"/>
    </source>
</evidence>
<name>A0A7W7YM01_9BACT</name>
<dbReference type="Gene3D" id="3.40.1350.10">
    <property type="match status" value="1"/>
</dbReference>
<dbReference type="InterPro" id="IPR041527">
    <property type="entry name" value="YhcG_N"/>
</dbReference>
<dbReference type="GO" id="GO:0004519">
    <property type="term" value="F:endonuclease activity"/>
    <property type="evidence" value="ECO:0007669"/>
    <property type="project" value="UniProtKB-KW"/>
</dbReference>
<dbReference type="RefSeq" id="WP_184209699.1">
    <property type="nucleotide sequence ID" value="NZ_JACHIF010000005.1"/>
</dbReference>
<dbReference type="Pfam" id="PF06250">
    <property type="entry name" value="YhcG_C"/>
    <property type="match status" value="1"/>
</dbReference>
<feature type="domain" description="YhcG PDDEXK nuclease" evidence="1">
    <location>
        <begin position="234"/>
        <end position="385"/>
    </location>
</feature>
<reference evidence="3 4" key="1">
    <citation type="submission" date="2020-08" db="EMBL/GenBank/DDBJ databases">
        <title>Genomic Encyclopedia of Type Strains, Phase IV (KMG-IV): sequencing the most valuable type-strain genomes for metagenomic binning, comparative biology and taxonomic classification.</title>
        <authorList>
            <person name="Goeker M."/>
        </authorList>
    </citation>
    <scope>NUCLEOTIDE SEQUENCE [LARGE SCALE GENOMIC DNA]</scope>
    <source>
        <strain evidence="3 4">DSM 12251</strain>
    </source>
</reference>
<dbReference type="Pfam" id="PF17761">
    <property type="entry name" value="DUF1016_N"/>
    <property type="match status" value="2"/>
</dbReference>
<dbReference type="Proteomes" id="UP000534294">
    <property type="component" value="Unassembled WGS sequence"/>
</dbReference>
<proteinExistence type="predicted"/>
<dbReference type="EMBL" id="JACHIF010000005">
    <property type="protein sequence ID" value="MBB5038681.1"/>
    <property type="molecule type" value="Genomic_DNA"/>
</dbReference>